<feature type="region of interest" description="Disordered" evidence="1">
    <location>
        <begin position="1"/>
        <end position="30"/>
    </location>
</feature>
<protein>
    <submittedName>
        <fullName evidence="2">Uncharacterized protein</fullName>
    </submittedName>
</protein>
<dbReference type="Pfam" id="PF03087">
    <property type="entry name" value="BPS1"/>
    <property type="match status" value="2"/>
</dbReference>
<dbReference type="GO" id="GO:0048364">
    <property type="term" value="P:root development"/>
    <property type="evidence" value="ECO:0007669"/>
    <property type="project" value="InterPro"/>
</dbReference>
<gene>
    <name evidence="2" type="ORF">OSB04_000565</name>
</gene>
<dbReference type="EMBL" id="JARYMX010000001">
    <property type="protein sequence ID" value="KAJ9564599.1"/>
    <property type="molecule type" value="Genomic_DNA"/>
</dbReference>
<comment type="caution">
    <text evidence="2">The sequence shown here is derived from an EMBL/GenBank/DDBJ whole genome shotgun (WGS) entry which is preliminary data.</text>
</comment>
<proteinExistence type="predicted"/>
<evidence type="ECO:0000313" key="2">
    <source>
        <dbReference type="EMBL" id="KAJ9564599.1"/>
    </source>
</evidence>
<dbReference type="InterPro" id="IPR004320">
    <property type="entry name" value="BPS1_pln"/>
</dbReference>
<keyword evidence="3" id="KW-1185">Reference proteome</keyword>
<name>A0AA38TPI2_9ASTR</name>
<accession>A0AA38TPI2</accession>
<evidence type="ECO:0000313" key="3">
    <source>
        <dbReference type="Proteomes" id="UP001172457"/>
    </source>
</evidence>
<organism evidence="2 3">
    <name type="scientific">Centaurea solstitialis</name>
    <name type="common">yellow star-thistle</name>
    <dbReference type="NCBI Taxonomy" id="347529"/>
    <lineage>
        <taxon>Eukaryota</taxon>
        <taxon>Viridiplantae</taxon>
        <taxon>Streptophyta</taxon>
        <taxon>Embryophyta</taxon>
        <taxon>Tracheophyta</taxon>
        <taxon>Spermatophyta</taxon>
        <taxon>Magnoliopsida</taxon>
        <taxon>eudicotyledons</taxon>
        <taxon>Gunneridae</taxon>
        <taxon>Pentapetalae</taxon>
        <taxon>asterids</taxon>
        <taxon>campanulids</taxon>
        <taxon>Asterales</taxon>
        <taxon>Asteraceae</taxon>
        <taxon>Carduoideae</taxon>
        <taxon>Cardueae</taxon>
        <taxon>Centaureinae</taxon>
        <taxon>Centaurea</taxon>
    </lineage>
</organism>
<sequence>MAFSSSSSLSKNRNSIRSISLPTRSHPSTHQVEEELSDLKKWESTNSISCVPDAESVFSGITSLERLYACVDNLFTLQLTQQALSHHQHEKLVDELLDRSMRHLDVCGSIRDLVSQVKEHVRDVQSALRRRKGDFVIDASLLKKLRKDAKRGVADLKQIDHLYASKPLNLDPHLSSVVRALRDVSEVSVSVFGLLLSYLSLSISKPKSTTKWSIVSKFIQKGSKDQPQVCGEALECNIEAIENGLECMFRRLIRTRASLLNILSH</sequence>
<evidence type="ECO:0000256" key="1">
    <source>
        <dbReference type="SAM" id="MobiDB-lite"/>
    </source>
</evidence>
<dbReference type="PANTHER" id="PTHR33070">
    <property type="entry name" value="OS06G0725500 PROTEIN"/>
    <property type="match status" value="1"/>
</dbReference>
<dbReference type="GO" id="GO:0048367">
    <property type="term" value="P:shoot system development"/>
    <property type="evidence" value="ECO:0007669"/>
    <property type="project" value="InterPro"/>
</dbReference>
<dbReference type="AlphaFoldDB" id="A0AA38TPI2"/>
<feature type="compositionally biased region" description="Low complexity" evidence="1">
    <location>
        <begin position="1"/>
        <end position="21"/>
    </location>
</feature>
<dbReference type="Proteomes" id="UP001172457">
    <property type="component" value="Chromosome 1"/>
</dbReference>
<dbReference type="PANTHER" id="PTHR33070:SF109">
    <property type="entry name" value="DOMAIN PROTEIN, PUTATIVE (DUF241)-RELATED"/>
    <property type="match status" value="1"/>
</dbReference>
<reference evidence="2" key="1">
    <citation type="submission" date="2023-03" db="EMBL/GenBank/DDBJ databases">
        <title>Chromosome-scale reference genome and RAD-based genetic map of yellow starthistle (Centaurea solstitialis) reveal putative structural variation and QTLs associated with invader traits.</title>
        <authorList>
            <person name="Reatini B."/>
            <person name="Cang F.A."/>
            <person name="Jiang Q."/>
            <person name="Mckibben M.T.W."/>
            <person name="Barker M.S."/>
            <person name="Rieseberg L.H."/>
            <person name="Dlugosch K.M."/>
        </authorList>
    </citation>
    <scope>NUCLEOTIDE SEQUENCE</scope>
    <source>
        <strain evidence="2">CAN-66</strain>
        <tissue evidence="2">Leaf</tissue>
    </source>
</reference>